<evidence type="ECO:0000259" key="3">
    <source>
        <dbReference type="SMART" id="SM00645"/>
    </source>
</evidence>
<dbReference type="InterPro" id="IPR025661">
    <property type="entry name" value="Pept_asp_AS"/>
</dbReference>
<dbReference type="PROSITE" id="PS00640">
    <property type="entry name" value="THIOL_PROTEASE_ASN"/>
    <property type="match status" value="1"/>
</dbReference>
<dbReference type="AlphaFoldDB" id="C3XVY3"/>
<organism>
    <name type="scientific">Branchiostoma floridae</name>
    <name type="common">Florida lancelet</name>
    <name type="synonym">Amphioxus</name>
    <dbReference type="NCBI Taxonomy" id="7739"/>
    <lineage>
        <taxon>Eukaryota</taxon>
        <taxon>Metazoa</taxon>
        <taxon>Chordata</taxon>
        <taxon>Cephalochordata</taxon>
        <taxon>Leptocardii</taxon>
        <taxon>Amphioxiformes</taxon>
        <taxon>Branchiostomatidae</taxon>
        <taxon>Branchiostoma</taxon>
    </lineage>
</organism>
<sequence>MEQAFAYIKDNGGIDTEECYPYRAEVLQRAVGTIGPISVSIDASLASFRHYSHGVYDDPKCSPIKENHGVLAVGYGSSNGSDYWLVKNSWGTEWGMEGYIMMSRNKHNHCGIATAAVYPVV</sequence>
<accession>C3XVY3</accession>
<dbReference type="Gene3D" id="3.90.70.10">
    <property type="entry name" value="Cysteine proteinases"/>
    <property type="match status" value="1"/>
</dbReference>
<dbReference type="FunFam" id="3.90.70.10:FF:000332">
    <property type="entry name" value="Cathepsin L1"/>
    <property type="match status" value="1"/>
</dbReference>
<dbReference type="eggNOG" id="KOG1543">
    <property type="taxonomic scope" value="Eukaryota"/>
</dbReference>
<dbReference type="InterPro" id="IPR013128">
    <property type="entry name" value="Peptidase_C1A"/>
</dbReference>
<reference evidence="4" key="1">
    <citation type="journal article" date="2008" name="Nature">
        <title>The amphioxus genome and the evolution of the chordate karyotype.</title>
        <authorList>
            <consortium name="US DOE Joint Genome Institute (JGI-PGF)"/>
            <person name="Putnam N.H."/>
            <person name="Butts T."/>
            <person name="Ferrier D.E.K."/>
            <person name="Furlong R.F."/>
            <person name="Hellsten U."/>
            <person name="Kawashima T."/>
            <person name="Robinson-Rechavi M."/>
            <person name="Shoguchi E."/>
            <person name="Terry A."/>
            <person name="Yu J.-K."/>
            <person name="Benito-Gutierrez E.L."/>
            <person name="Dubchak I."/>
            <person name="Garcia-Fernandez J."/>
            <person name="Gibson-Brown J.J."/>
            <person name="Grigoriev I.V."/>
            <person name="Horton A.C."/>
            <person name="de Jong P.J."/>
            <person name="Jurka J."/>
            <person name="Kapitonov V.V."/>
            <person name="Kohara Y."/>
            <person name="Kuroki Y."/>
            <person name="Lindquist E."/>
            <person name="Lucas S."/>
            <person name="Osoegawa K."/>
            <person name="Pennacchio L.A."/>
            <person name="Salamov A.A."/>
            <person name="Satou Y."/>
            <person name="Sauka-Spengler T."/>
            <person name="Schmutz J."/>
            <person name="Shin-I T."/>
            <person name="Toyoda A."/>
            <person name="Bronner-Fraser M."/>
            <person name="Fujiyama A."/>
            <person name="Holland L.Z."/>
            <person name="Holland P.W.H."/>
            <person name="Satoh N."/>
            <person name="Rokhsar D.S."/>
        </authorList>
    </citation>
    <scope>NUCLEOTIDE SEQUENCE [LARGE SCALE GENOMIC DNA]</scope>
    <source>
        <strain evidence="4">S238N-H82</strain>
        <tissue evidence="4">Testes</tissue>
    </source>
</reference>
<dbReference type="InterPro" id="IPR039417">
    <property type="entry name" value="Peptidase_C1A_papain-like"/>
</dbReference>
<dbReference type="GO" id="GO:0006508">
    <property type="term" value="P:proteolysis"/>
    <property type="evidence" value="ECO:0007669"/>
    <property type="project" value="InterPro"/>
</dbReference>
<feature type="domain" description="Peptidase C1A papain C-terminal" evidence="3">
    <location>
        <begin position="1"/>
        <end position="120"/>
    </location>
</feature>
<dbReference type="EMBL" id="GG666470">
    <property type="protein sequence ID" value="EEN67768.1"/>
    <property type="molecule type" value="Genomic_DNA"/>
</dbReference>
<proteinExistence type="inferred from homology"/>
<dbReference type="InParanoid" id="C3XVY3"/>
<protein>
    <recommendedName>
        <fullName evidence="3">Peptidase C1A papain C-terminal domain-containing protein</fullName>
    </recommendedName>
</protein>
<dbReference type="InterPro" id="IPR038765">
    <property type="entry name" value="Papain-like_cys_pep_sf"/>
</dbReference>
<evidence type="ECO:0000313" key="4">
    <source>
        <dbReference type="EMBL" id="EEN67768.1"/>
    </source>
</evidence>
<comment type="similarity">
    <text evidence="1">Belongs to the peptidase C1 family.</text>
</comment>
<gene>
    <name evidence="4" type="ORF">BRAFLDRAFT_99090</name>
</gene>
<evidence type="ECO:0000256" key="1">
    <source>
        <dbReference type="ARBA" id="ARBA00008455"/>
    </source>
</evidence>
<dbReference type="PANTHER" id="PTHR12411">
    <property type="entry name" value="CYSTEINE PROTEASE FAMILY C1-RELATED"/>
    <property type="match status" value="1"/>
</dbReference>
<evidence type="ECO:0000256" key="2">
    <source>
        <dbReference type="ARBA" id="ARBA00023157"/>
    </source>
</evidence>
<dbReference type="SUPFAM" id="SSF54001">
    <property type="entry name" value="Cysteine proteinases"/>
    <property type="match status" value="1"/>
</dbReference>
<dbReference type="SMART" id="SM00645">
    <property type="entry name" value="Pept_C1"/>
    <property type="match status" value="1"/>
</dbReference>
<dbReference type="CDD" id="cd02248">
    <property type="entry name" value="Peptidase_C1A"/>
    <property type="match status" value="1"/>
</dbReference>
<dbReference type="Pfam" id="PF00112">
    <property type="entry name" value="Peptidase_C1"/>
    <property type="match status" value="1"/>
</dbReference>
<dbReference type="InterPro" id="IPR000668">
    <property type="entry name" value="Peptidase_C1A_C"/>
</dbReference>
<name>C3XVY3_BRAFL</name>
<keyword evidence="2" id="KW-1015">Disulfide bond</keyword>
<dbReference type="GO" id="GO:0008234">
    <property type="term" value="F:cysteine-type peptidase activity"/>
    <property type="evidence" value="ECO:0007669"/>
    <property type="project" value="InterPro"/>
</dbReference>